<accession>Q6ESR1</accession>
<proteinExistence type="predicted"/>
<dbReference type="Proteomes" id="UP000000763">
    <property type="component" value="Chromosome 2"/>
</dbReference>
<dbReference type="EMBL" id="AP005055">
    <property type="protein sequence ID" value="BAD28309.1"/>
    <property type="molecule type" value="Genomic_DNA"/>
</dbReference>
<reference evidence="4" key="3">
    <citation type="journal article" date="2005" name="Nature">
        <title>The map-based sequence of the rice genome.</title>
        <authorList>
            <consortium name="International rice genome sequencing project (IRGSP)"/>
            <person name="Matsumoto T."/>
            <person name="Wu J."/>
            <person name="Kanamori H."/>
            <person name="Katayose Y."/>
            <person name="Fujisawa M."/>
            <person name="Namiki N."/>
            <person name="Mizuno H."/>
            <person name="Yamamoto K."/>
            <person name="Antonio B.A."/>
            <person name="Baba T."/>
            <person name="Sakata K."/>
            <person name="Nagamura Y."/>
            <person name="Aoki H."/>
            <person name="Arikawa K."/>
            <person name="Arita K."/>
            <person name="Bito T."/>
            <person name="Chiden Y."/>
            <person name="Fujitsuka N."/>
            <person name="Fukunaka R."/>
            <person name="Hamada M."/>
            <person name="Harada C."/>
            <person name="Hayashi A."/>
            <person name="Hijishita S."/>
            <person name="Honda M."/>
            <person name="Hosokawa S."/>
            <person name="Ichikawa Y."/>
            <person name="Idonuma A."/>
            <person name="Iijima M."/>
            <person name="Ikeda M."/>
            <person name="Ikeno M."/>
            <person name="Ito K."/>
            <person name="Ito S."/>
            <person name="Ito T."/>
            <person name="Ito Y."/>
            <person name="Ito Y."/>
            <person name="Iwabuchi A."/>
            <person name="Kamiya K."/>
            <person name="Karasawa W."/>
            <person name="Kurita K."/>
            <person name="Katagiri S."/>
            <person name="Kikuta A."/>
            <person name="Kobayashi H."/>
            <person name="Kobayashi N."/>
            <person name="Machita K."/>
            <person name="Maehara T."/>
            <person name="Masukawa M."/>
            <person name="Mizubayashi T."/>
            <person name="Mukai Y."/>
            <person name="Nagasaki H."/>
            <person name="Nagata Y."/>
            <person name="Naito S."/>
            <person name="Nakashima M."/>
            <person name="Nakama Y."/>
            <person name="Nakamichi Y."/>
            <person name="Nakamura M."/>
            <person name="Meguro A."/>
            <person name="Negishi M."/>
            <person name="Ohta I."/>
            <person name="Ohta T."/>
            <person name="Okamoto M."/>
            <person name="Ono N."/>
            <person name="Saji S."/>
            <person name="Sakaguchi M."/>
            <person name="Sakai K."/>
            <person name="Shibata M."/>
            <person name="Shimokawa T."/>
            <person name="Song J."/>
            <person name="Takazaki Y."/>
            <person name="Terasawa K."/>
            <person name="Tsugane M."/>
            <person name="Tsuji K."/>
            <person name="Ueda S."/>
            <person name="Waki K."/>
            <person name="Yamagata H."/>
            <person name="Yamamoto M."/>
            <person name="Yamamoto S."/>
            <person name="Yamane H."/>
            <person name="Yoshiki S."/>
            <person name="Yoshihara R."/>
            <person name="Yukawa K."/>
            <person name="Zhong H."/>
            <person name="Yano M."/>
            <person name="Yuan Q."/>
            <person name="Ouyang S."/>
            <person name="Liu J."/>
            <person name="Jones K.M."/>
            <person name="Gansberger K."/>
            <person name="Moffat K."/>
            <person name="Hill J."/>
            <person name="Bera J."/>
            <person name="Fadrosh D."/>
            <person name="Jin S."/>
            <person name="Johri S."/>
            <person name="Kim M."/>
            <person name="Overton L."/>
            <person name="Reardon M."/>
            <person name="Tsitrin T."/>
            <person name="Vuong H."/>
            <person name="Weaver B."/>
            <person name="Ciecko A."/>
            <person name="Tallon L."/>
            <person name="Jackson J."/>
            <person name="Pai G."/>
            <person name="Aken S.V."/>
            <person name="Utterback T."/>
            <person name="Reidmuller S."/>
            <person name="Feldblyum T."/>
            <person name="Hsiao J."/>
            <person name="Zismann V."/>
            <person name="Iobst S."/>
            <person name="de Vazeille A.R."/>
            <person name="Buell C.R."/>
            <person name="Ying K."/>
            <person name="Li Y."/>
            <person name="Lu T."/>
            <person name="Huang Y."/>
            <person name="Zhao Q."/>
            <person name="Feng Q."/>
            <person name="Zhang L."/>
            <person name="Zhu J."/>
            <person name="Weng Q."/>
            <person name="Mu J."/>
            <person name="Lu Y."/>
            <person name="Fan D."/>
            <person name="Liu Y."/>
            <person name="Guan J."/>
            <person name="Zhang Y."/>
            <person name="Yu S."/>
            <person name="Liu X."/>
            <person name="Zhang Y."/>
            <person name="Hong G."/>
            <person name="Han B."/>
            <person name="Choisne N."/>
            <person name="Demange N."/>
            <person name="Orjeda G."/>
            <person name="Samain S."/>
            <person name="Cattolico L."/>
            <person name="Pelletier E."/>
            <person name="Couloux A."/>
            <person name="Segurens B."/>
            <person name="Wincker P."/>
            <person name="D'Hont A."/>
            <person name="Scarpelli C."/>
            <person name="Weissenbach J."/>
            <person name="Salanoubat M."/>
            <person name="Quetier F."/>
            <person name="Yu Y."/>
            <person name="Kim H.R."/>
            <person name="Rambo T."/>
            <person name="Currie J."/>
            <person name="Collura K."/>
            <person name="Luo M."/>
            <person name="Yang T."/>
            <person name="Ammiraju J.S.S."/>
            <person name="Engler F."/>
            <person name="Soderlund C."/>
            <person name="Wing R.A."/>
            <person name="Palmer L.E."/>
            <person name="de la Bastide M."/>
            <person name="Spiegel L."/>
            <person name="Nascimento L."/>
            <person name="Zutavern T."/>
            <person name="O'Shaughnessy A."/>
            <person name="Dike S."/>
            <person name="Dedhia N."/>
            <person name="Preston R."/>
            <person name="Balija V."/>
            <person name="McCombie W.R."/>
            <person name="Chow T."/>
            <person name="Chen H."/>
            <person name="Chung M."/>
            <person name="Chen C."/>
            <person name="Shaw J."/>
            <person name="Wu H."/>
            <person name="Hsiao K."/>
            <person name="Chao Y."/>
            <person name="Chu M."/>
            <person name="Cheng C."/>
            <person name="Hour A."/>
            <person name="Lee P."/>
            <person name="Lin S."/>
            <person name="Lin Y."/>
            <person name="Liou J."/>
            <person name="Liu S."/>
            <person name="Hsing Y."/>
            <person name="Raghuvanshi S."/>
            <person name="Mohanty A."/>
            <person name="Bharti A.K."/>
            <person name="Gaur A."/>
            <person name="Gupta V."/>
            <person name="Kumar D."/>
            <person name="Ravi V."/>
            <person name="Vij S."/>
            <person name="Kapur A."/>
            <person name="Khurana P."/>
            <person name="Khurana P."/>
            <person name="Khurana J.P."/>
            <person name="Tyagi A.K."/>
            <person name="Gaikwad K."/>
            <person name="Singh A."/>
            <person name="Dalal V."/>
            <person name="Srivastava S."/>
            <person name="Dixit A."/>
            <person name="Pal A.K."/>
            <person name="Ghazi I.A."/>
            <person name="Yadav M."/>
            <person name="Pandit A."/>
            <person name="Bhargava A."/>
            <person name="Sureshbabu K."/>
            <person name="Batra K."/>
            <person name="Sharma T.R."/>
            <person name="Mohapatra T."/>
            <person name="Singh N.K."/>
            <person name="Messing J."/>
            <person name="Nelson A.B."/>
            <person name="Fuks G."/>
            <person name="Kavchok S."/>
            <person name="Keizer G."/>
            <person name="Linton E."/>
            <person name="Llaca V."/>
            <person name="Song R."/>
            <person name="Tanyolac B."/>
            <person name="Young S."/>
            <person name="Ho-Il K."/>
            <person name="Hahn J.H."/>
            <person name="Sangsakoo G."/>
            <person name="Vanavichit A."/>
            <person name="de Mattos Luiz.A.T."/>
            <person name="Zimmer P.D."/>
            <person name="Malone G."/>
            <person name="Dellagostin O."/>
            <person name="de Oliveira A.C."/>
            <person name="Bevan M."/>
            <person name="Bancroft I."/>
            <person name="Minx P."/>
            <person name="Cordum H."/>
            <person name="Wilson R."/>
            <person name="Cheng Z."/>
            <person name="Jin W."/>
            <person name="Jiang J."/>
            <person name="Leong S.A."/>
            <person name="Iwama H."/>
            <person name="Gojobori T."/>
            <person name="Itoh T."/>
            <person name="Niimura Y."/>
            <person name="Fujii Y."/>
            <person name="Habara T."/>
            <person name="Sakai H."/>
            <person name="Sato Y."/>
            <person name="Wilson G."/>
            <person name="Kumar K."/>
            <person name="McCouch S."/>
            <person name="Juretic N."/>
            <person name="Hoen D."/>
            <person name="Wright S."/>
            <person name="Bruskiewich R."/>
            <person name="Bureau T."/>
            <person name="Miyao A."/>
            <person name="Hirochika H."/>
            <person name="Nishikawa T."/>
            <person name="Kadowaki K."/>
            <person name="Sugiura M."/>
            <person name="Burr B."/>
            <person name="Sasaki T."/>
        </authorList>
    </citation>
    <scope>NUCLEOTIDE SEQUENCE [LARGE SCALE GENOMIC DNA]</scope>
    <source>
        <strain evidence="4">cv. Nipponbare</strain>
    </source>
</reference>
<name>Q6ESR1_ORYSJ</name>
<sequence>MSPRCCVVCVMPSCILVDPRPGVALQRLDGSCYRPIHRRHKQVSAACLRLPKPTPSQPQPLPIASAASPNRRSVVTANIYPCPGVDYLFSLFPPAVLRAPAKPRPPPTRDLQGKRGILIEDGDGVA</sequence>
<reference evidence="2" key="1">
    <citation type="submission" date="2002-03" db="EMBL/GenBank/DDBJ databases">
        <title>Oryza sativa nipponbare(GA3) genomic DNA, chromosome 2, BAC clone:OJ1725_H08.</title>
        <authorList>
            <person name="Sasaki T."/>
            <person name="Matsumoto T."/>
            <person name="Yamamoto K."/>
        </authorList>
    </citation>
    <scope>NUCLEOTIDE SEQUENCE</scope>
</reference>
<feature type="region of interest" description="Disordered" evidence="1">
    <location>
        <begin position="99"/>
        <end position="126"/>
    </location>
</feature>
<reference evidence="4" key="4">
    <citation type="journal article" date="2008" name="Nucleic Acids Res.">
        <title>The rice annotation project database (RAP-DB): 2008 update.</title>
        <authorList>
            <consortium name="The rice annotation project (RAP)"/>
        </authorList>
    </citation>
    <scope>GENOME REANNOTATION</scope>
    <source>
        <strain evidence="4">cv. Nipponbare</strain>
    </source>
</reference>
<reference evidence="3" key="2">
    <citation type="submission" date="2002-04" db="EMBL/GenBank/DDBJ databases">
        <title>Oryza sativa nipponbare(GA3) genomic DNA, chromosome 2, PAC clone:P0684A08.</title>
        <authorList>
            <person name="Sasaki T."/>
            <person name="Matsumoto T."/>
            <person name="Yamamoto K."/>
        </authorList>
    </citation>
    <scope>NUCLEOTIDE SEQUENCE</scope>
</reference>
<evidence type="ECO:0000313" key="4">
    <source>
        <dbReference type="Proteomes" id="UP000000763"/>
    </source>
</evidence>
<evidence type="ECO:0000313" key="2">
    <source>
        <dbReference type="EMBL" id="BAD28143.1"/>
    </source>
</evidence>
<organism evidence="3 4">
    <name type="scientific">Oryza sativa subsp. japonica</name>
    <name type="common">Rice</name>
    <dbReference type="NCBI Taxonomy" id="39947"/>
    <lineage>
        <taxon>Eukaryota</taxon>
        <taxon>Viridiplantae</taxon>
        <taxon>Streptophyta</taxon>
        <taxon>Embryophyta</taxon>
        <taxon>Tracheophyta</taxon>
        <taxon>Spermatophyta</taxon>
        <taxon>Magnoliopsida</taxon>
        <taxon>Liliopsida</taxon>
        <taxon>Poales</taxon>
        <taxon>Poaceae</taxon>
        <taxon>BOP clade</taxon>
        <taxon>Oryzoideae</taxon>
        <taxon>Oryzeae</taxon>
        <taxon>Oryzinae</taxon>
        <taxon>Oryza</taxon>
        <taxon>Oryza sativa</taxon>
    </lineage>
</organism>
<evidence type="ECO:0000313" key="3">
    <source>
        <dbReference type="EMBL" id="BAD28309.1"/>
    </source>
</evidence>
<protein>
    <submittedName>
        <fullName evidence="3">Uncharacterized protein</fullName>
    </submittedName>
</protein>
<dbReference type="AlphaFoldDB" id="Q6ESR1"/>
<dbReference type="EMBL" id="AP004858">
    <property type="protein sequence ID" value="BAD28143.1"/>
    <property type="molecule type" value="Genomic_DNA"/>
</dbReference>
<evidence type="ECO:0000256" key="1">
    <source>
        <dbReference type="SAM" id="MobiDB-lite"/>
    </source>
</evidence>
<gene>
    <name evidence="2" type="ORF">OJ1725_H08.25</name>
    <name evidence="3" type="ORF">P0684A08.11</name>
</gene>